<proteinExistence type="predicted"/>
<feature type="signal peptide" evidence="1">
    <location>
        <begin position="1"/>
        <end position="27"/>
    </location>
</feature>
<dbReference type="Gene3D" id="1.20.1250.20">
    <property type="entry name" value="MFS general substrate transporter like domains"/>
    <property type="match status" value="1"/>
</dbReference>
<protein>
    <submittedName>
        <fullName evidence="2">Uncharacterized protein</fullName>
    </submittedName>
</protein>
<keyword evidence="1" id="KW-0732">Signal</keyword>
<evidence type="ECO:0000313" key="3">
    <source>
        <dbReference type="Proteomes" id="UP001165190"/>
    </source>
</evidence>
<dbReference type="AlphaFoldDB" id="A0A9W7IC77"/>
<evidence type="ECO:0000256" key="1">
    <source>
        <dbReference type="SAM" id="SignalP"/>
    </source>
</evidence>
<reference evidence="2" key="1">
    <citation type="submission" date="2023-05" db="EMBL/GenBank/DDBJ databases">
        <title>Genome and transcriptome analyses reveal genes involved in the formation of fine ridges on petal epidermal cells in Hibiscus trionum.</title>
        <authorList>
            <person name="Koshimizu S."/>
            <person name="Masuda S."/>
            <person name="Ishii T."/>
            <person name="Shirasu K."/>
            <person name="Hoshino A."/>
            <person name="Arita M."/>
        </authorList>
    </citation>
    <scope>NUCLEOTIDE SEQUENCE</scope>
    <source>
        <strain evidence="2">Hamamatsu line</strain>
    </source>
</reference>
<dbReference type="OrthoDB" id="8904098at2759"/>
<evidence type="ECO:0000313" key="2">
    <source>
        <dbReference type="EMBL" id="GMI93354.1"/>
    </source>
</evidence>
<organism evidence="2 3">
    <name type="scientific">Hibiscus trionum</name>
    <name type="common">Flower of an hour</name>
    <dbReference type="NCBI Taxonomy" id="183268"/>
    <lineage>
        <taxon>Eukaryota</taxon>
        <taxon>Viridiplantae</taxon>
        <taxon>Streptophyta</taxon>
        <taxon>Embryophyta</taxon>
        <taxon>Tracheophyta</taxon>
        <taxon>Spermatophyta</taxon>
        <taxon>Magnoliopsida</taxon>
        <taxon>eudicotyledons</taxon>
        <taxon>Gunneridae</taxon>
        <taxon>Pentapetalae</taxon>
        <taxon>rosids</taxon>
        <taxon>malvids</taxon>
        <taxon>Malvales</taxon>
        <taxon>Malvaceae</taxon>
        <taxon>Malvoideae</taxon>
        <taxon>Hibiscus</taxon>
    </lineage>
</organism>
<name>A0A9W7IC77_HIBTR</name>
<accession>A0A9W7IC77</accession>
<dbReference type="Proteomes" id="UP001165190">
    <property type="component" value="Unassembled WGS sequence"/>
</dbReference>
<dbReference type="InterPro" id="IPR036259">
    <property type="entry name" value="MFS_trans_sf"/>
</dbReference>
<feature type="chain" id="PRO_5040740360" evidence="1">
    <location>
        <begin position="28"/>
        <end position="101"/>
    </location>
</feature>
<comment type="caution">
    <text evidence="2">The sequence shown here is derived from an EMBL/GenBank/DDBJ whole genome shotgun (WGS) entry which is preliminary data.</text>
</comment>
<dbReference type="EMBL" id="BSYR01000025">
    <property type="protein sequence ID" value="GMI93354.1"/>
    <property type="molecule type" value="Genomic_DNA"/>
</dbReference>
<gene>
    <name evidence="2" type="ORF">HRI_003004700</name>
</gene>
<keyword evidence="3" id="KW-1185">Reference proteome</keyword>
<sequence length="101" mass="11661">MWGGTENLEYQLLQWLLQLFLCAGSRTYRLPKSEGSTLTRICQVIVASFRKLNLKVPADQSLLYETDNNESIKGSRNLEHTDKLKFFDMVAVKTYVRAETE</sequence>